<keyword evidence="3" id="KW-0966">Cell projection</keyword>
<name>A0ABU9T8N3_9HYPH</name>
<evidence type="ECO:0000313" key="3">
    <source>
        <dbReference type="EMBL" id="MEM5502496.1"/>
    </source>
</evidence>
<evidence type="ECO:0000256" key="1">
    <source>
        <dbReference type="SAM" id="MobiDB-lite"/>
    </source>
</evidence>
<proteinExistence type="predicted"/>
<feature type="region of interest" description="Disordered" evidence="1">
    <location>
        <begin position="1"/>
        <end position="35"/>
    </location>
</feature>
<dbReference type="Gene3D" id="3.30.750.140">
    <property type="match status" value="1"/>
</dbReference>
<evidence type="ECO:0000259" key="2">
    <source>
        <dbReference type="Pfam" id="PF02120"/>
    </source>
</evidence>
<comment type="caution">
    <text evidence="3">The sequence shown here is derived from an EMBL/GenBank/DDBJ whole genome shotgun (WGS) entry which is preliminary data.</text>
</comment>
<dbReference type="EMBL" id="JBBMQO010000007">
    <property type="protein sequence ID" value="MEM5502496.1"/>
    <property type="molecule type" value="Genomic_DNA"/>
</dbReference>
<organism evidence="3 4">
    <name type="scientific">Ahrensia kielensis</name>
    <dbReference type="NCBI Taxonomy" id="76980"/>
    <lineage>
        <taxon>Bacteria</taxon>
        <taxon>Pseudomonadati</taxon>
        <taxon>Pseudomonadota</taxon>
        <taxon>Alphaproteobacteria</taxon>
        <taxon>Hyphomicrobiales</taxon>
        <taxon>Ahrensiaceae</taxon>
        <taxon>Ahrensia</taxon>
    </lineage>
</organism>
<dbReference type="CDD" id="cd17470">
    <property type="entry name" value="T3SS_Flik_C"/>
    <property type="match status" value="1"/>
</dbReference>
<keyword evidence="3" id="KW-0282">Flagellum</keyword>
<protein>
    <submittedName>
        <fullName evidence="3">Flagellar hook-length control protein FliK</fullName>
    </submittedName>
</protein>
<dbReference type="Pfam" id="PF02120">
    <property type="entry name" value="Flg_hook"/>
    <property type="match status" value="1"/>
</dbReference>
<gene>
    <name evidence="3" type="ORF">WNY59_12950</name>
</gene>
<feature type="compositionally biased region" description="Basic and acidic residues" evidence="1">
    <location>
        <begin position="434"/>
        <end position="453"/>
    </location>
</feature>
<dbReference type="Proteomes" id="UP001477870">
    <property type="component" value="Unassembled WGS sequence"/>
</dbReference>
<sequence length="475" mass="50137">MIANSQMTVQHATGRSASTMNKTDRDVASNDAKPDFKELLEQGLQSPKGDKVEAAPSNKLASIKRLSSFETHAEFADQPQVINLEAAPLEQNTELAEAAIDMELGVGLVEEAPVVIDGENKSLAPAETVDATEETVRSIVNTLTGKTKLGANNATAAKAFMAVDQHGMTEQASVSVAQAAKSAATKVGNVDGEQIIIAGQTNVTVNNFTFTQKLSSNEARRIGLEPDAQTSVRESLDGLSLKADGKAELTVDRFADVKNSTRIAAAPEGNKAKSINQPIGRVEVSGLASMQAATQITGTANDAPPPVKDQVLDRLGPEIRSMQKAETTSAVQASGVAAANRNVISLQLYPIGLGRVQARLTKEGDSVKIDLIVESKQTLDLLNADIDALKTSMRALGASENNINIALGKNNNSAGQDTALENGSFSDFENAMTDDREADGQNNRDLDGDKDGRLATLQPTTGGERVGYDSTRIII</sequence>
<keyword evidence="3" id="KW-0969">Cilium</keyword>
<feature type="compositionally biased region" description="Basic and acidic residues" evidence="1">
    <location>
        <begin position="22"/>
        <end position="35"/>
    </location>
</feature>
<reference evidence="3 4" key="1">
    <citation type="submission" date="2024-03" db="EMBL/GenBank/DDBJ databases">
        <title>Community enrichment and isolation of bacterial strains for fucoidan degradation.</title>
        <authorList>
            <person name="Sichert A."/>
        </authorList>
    </citation>
    <scope>NUCLEOTIDE SEQUENCE [LARGE SCALE GENOMIC DNA]</scope>
    <source>
        <strain evidence="3 4">AS62</strain>
    </source>
</reference>
<accession>A0ABU9T8N3</accession>
<feature type="compositionally biased region" description="Polar residues" evidence="1">
    <location>
        <begin position="1"/>
        <end position="21"/>
    </location>
</feature>
<feature type="region of interest" description="Disordered" evidence="1">
    <location>
        <begin position="434"/>
        <end position="465"/>
    </location>
</feature>
<evidence type="ECO:0000313" key="4">
    <source>
        <dbReference type="Proteomes" id="UP001477870"/>
    </source>
</evidence>
<dbReference type="InterPro" id="IPR038610">
    <property type="entry name" value="FliK-like_C_sf"/>
</dbReference>
<dbReference type="InterPro" id="IPR021136">
    <property type="entry name" value="Flagellar_hook_control-like_C"/>
</dbReference>
<dbReference type="RefSeq" id="WP_342848803.1">
    <property type="nucleotide sequence ID" value="NZ_JBBMQO010000007.1"/>
</dbReference>
<feature type="domain" description="Flagellar hook-length control protein-like C-terminal" evidence="2">
    <location>
        <begin position="338"/>
        <end position="412"/>
    </location>
</feature>
<keyword evidence="4" id="KW-1185">Reference proteome</keyword>